<organism evidence="2 3">
    <name type="scientific">Paludibacterium denitrificans</name>
    <dbReference type="NCBI Taxonomy" id="2675226"/>
    <lineage>
        <taxon>Bacteria</taxon>
        <taxon>Pseudomonadati</taxon>
        <taxon>Pseudomonadota</taxon>
        <taxon>Betaproteobacteria</taxon>
        <taxon>Neisseriales</taxon>
        <taxon>Chromobacteriaceae</taxon>
        <taxon>Paludibacterium</taxon>
    </lineage>
</organism>
<dbReference type="InterPro" id="IPR048469">
    <property type="entry name" value="YchJ-like_M"/>
</dbReference>
<dbReference type="Pfam" id="PF17775">
    <property type="entry name" value="YchJ_M-like"/>
    <property type="match status" value="1"/>
</dbReference>
<dbReference type="PANTHER" id="PTHR33747">
    <property type="entry name" value="UPF0225 PROTEIN SCO1677"/>
    <property type="match status" value="1"/>
</dbReference>
<dbReference type="EMBL" id="WLYX01000001">
    <property type="protein sequence ID" value="MTD33548.1"/>
    <property type="molecule type" value="Genomic_DNA"/>
</dbReference>
<protein>
    <recommendedName>
        <fullName evidence="1">YchJ-like middle NTF2-like domain-containing protein</fullName>
    </recommendedName>
</protein>
<dbReference type="Proteomes" id="UP000446658">
    <property type="component" value="Unassembled WGS sequence"/>
</dbReference>
<evidence type="ECO:0000313" key="2">
    <source>
        <dbReference type="EMBL" id="MTD33548.1"/>
    </source>
</evidence>
<sequence>MSKKTSAAPVGCPCGLPASYENCCGRYIDPPQQPAPTAEALMRSRYVAYTRQQEAYLLATWHASTRLTALDLAQDPVKWLGLTVVHCQNGQMSDTRGVVQFVARYKVNGRACRLQETSRFVREEGHWYYLDGDIAD</sequence>
<evidence type="ECO:0000259" key="1">
    <source>
        <dbReference type="Pfam" id="PF17775"/>
    </source>
</evidence>
<accession>A0A844GEA3</accession>
<comment type="caution">
    <text evidence="2">The sequence shown here is derived from an EMBL/GenBank/DDBJ whole genome shotgun (WGS) entry which is preliminary data.</text>
</comment>
<dbReference type="PANTHER" id="PTHR33747:SF1">
    <property type="entry name" value="ADENYLATE CYCLASE-ASSOCIATED CAP C-TERMINAL DOMAIN-CONTAINING PROTEIN"/>
    <property type="match status" value="1"/>
</dbReference>
<reference evidence="2 3" key="1">
    <citation type="submission" date="2019-11" db="EMBL/GenBank/DDBJ databases">
        <title>Draft genome sequence of Paludibacterium sp. dN18-1.</title>
        <authorList>
            <person name="Im W.-T."/>
        </authorList>
    </citation>
    <scope>NUCLEOTIDE SEQUENCE [LARGE SCALE GENOMIC DNA]</scope>
    <source>
        <strain evidence="3">dN 18-1</strain>
    </source>
</reference>
<dbReference type="SUPFAM" id="SSF54427">
    <property type="entry name" value="NTF2-like"/>
    <property type="match status" value="1"/>
</dbReference>
<gene>
    <name evidence="2" type="ORF">GKE73_12355</name>
</gene>
<proteinExistence type="predicted"/>
<dbReference type="InterPro" id="IPR032710">
    <property type="entry name" value="NTF2-like_dom_sf"/>
</dbReference>
<name>A0A844GEA3_9NEIS</name>
<dbReference type="Gene3D" id="3.10.450.50">
    <property type="match status" value="1"/>
</dbReference>
<evidence type="ECO:0000313" key="3">
    <source>
        <dbReference type="Proteomes" id="UP000446658"/>
    </source>
</evidence>
<dbReference type="AlphaFoldDB" id="A0A844GEA3"/>
<feature type="domain" description="YchJ-like middle NTF2-like" evidence="1">
    <location>
        <begin position="37"/>
        <end position="132"/>
    </location>
</feature>
<keyword evidence="3" id="KW-1185">Reference proteome</keyword>
<dbReference type="RefSeq" id="WP_230370585.1">
    <property type="nucleotide sequence ID" value="NZ_WLYX01000001.1"/>
</dbReference>